<dbReference type="Gene3D" id="1.10.287.610">
    <property type="entry name" value="Helix hairpin bin"/>
    <property type="match status" value="1"/>
</dbReference>
<evidence type="ECO:0000313" key="17">
    <source>
        <dbReference type="EMBL" id="OGZ62916.1"/>
    </source>
</evidence>
<evidence type="ECO:0000256" key="3">
    <source>
        <dbReference type="ARBA" id="ARBA00013308"/>
    </source>
</evidence>
<dbReference type="PROSITE" id="PS01056">
    <property type="entry name" value="DNA_LIGASE_N2"/>
    <property type="match status" value="1"/>
</dbReference>
<comment type="caution">
    <text evidence="14">Lacks conserved residue(s) required for the propagation of feature annotation.</text>
</comment>
<dbReference type="SUPFAM" id="SSF50249">
    <property type="entry name" value="Nucleic acid-binding proteins"/>
    <property type="match status" value="1"/>
</dbReference>
<proteinExistence type="inferred from homology"/>
<dbReference type="PIRSF" id="PIRSF001604">
    <property type="entry name" value="LigA"/>
    <property type="match status" value="1"/>
</dbReference>
<dbReference type="PANTHER" id="PTHR23389">
    <property type="entry name" value="CHROMOSOME TRANSMISSION FIDELITY FACTOR 18"/>
    <property type="match status" value="1"/>
</dbReference>
<evidence type="ECO:0000256" key="15">
    <source>
        <dbReference type="RuleBase" id="RU000618"/>
    </source>
</evidence>
<comment type="cofactor">
    <cofactor evidence="14">
        <name>Mg(2+)</name>
        <dbReference type="ChEBI" id="CHEBI:18420"/>
    </cofactor>
    <cofactor evidence="14">
        <name>Mn(2+)</name>
        <dbReference type="ChEBI" id="CHEBI:29035"/>
    </cofactor>
</comment>
<dbReference type="Gene3D" id="1.10.150.20">
    <property type="entry name" value="5' to 3' exonuclease, C-terminal subdomain"/>
    <property type="match status" value="2"/>
</dbReference>
<dbReference type="InterPro" id="IPR004150">
    <property type="entry name" value="NAD_DNA_ligase_OB"/>
</dbReference>
<dbReference type="InterPro" id="IPR036420">
    <property type="entry name" value="BRCT_dom_sf"/>
</dbReference>
<evidence type="ECO:0000256" key="10">
    <source>
        <dbReference type="ARBA" id="ARBA00023027"/>
    </source>
</evidence>
<feature type="binding site" evidence="14">
    <location>
        <position position="188"/>
    </location>
    <ligand>
        <name>NAD(+)</name>
        <dbReference type="ChEBI" id="CHEBI:57540"/>
    </ligand>
</feature>
<feature type="binding site" evidence="14">
    <location>
        <position position="136"/>
    </location>
    <ligand>
        <name>NAD(+)</name>
        <dbReference type="ChEBI" id="CHEBI:57540"/>
    </ligand>
</feature>
<evidence type="ECO:0000256" key="1">
    <source>
        <dbReference type="ARBA" id="ARBA00004067"/>
    </source>
</evidence>
<dbReference type="PROSITE" id="PS01055">
    <property type="entry name" value="DNA_LIGASE_N1"/>
    <property type="match status" value="1"/>
</dbReference>
<evidence type="ECO:0000256" key="13">
    <source>
        <dbReference type="ARBA" id="ARBA00060881"/>
    </source>
</evidence>
<feature type="binding site" evidence="14">
    <location>
        <begin position="83"/>
        <end position="84"/>
    </location>
    <ligand>
        <name>NAD(+)</name>
        <dbReference type="ChEBI" id="CHEBI:57540"/>
    </ligand>
</feature>
<keyword evidence="6 14" id="KW-0479">Metal-binding</keyword>
<dbReference type="HAMAP" id="MF_01588">
    <property type="entry name" value="DNA_ligase_A"/>
    <property type="match status" value="1"/>
</dbReference>
<feature type="binding site" evidence="14">
    <location>
        <position position="445"/>
    </location>
    <ligand>
        <name>Zn(2+)</name>
        <dbReference type="ChEBI" id="CHEBI:29105"/>
    </ligand>
</feature>
<feature type="domain" description="BRCT" evidence="16">
    <location>
        <begin position="601"/>
        <end position="678"/>
    </location>
</feature>
<dbReference type="InterPro" id="IPR033136">
    <property type="entry name" value="DNA_ligase_CS"/>
</dbReference>
<organism evidence="17 18">
    <name type="scientific">Candidatus Spechtbacteria bacterium RIFCSPLOWO2_02_FULL_38_8</name>
    <dbReference type="NCBI Taxonomy" id="1802164"/>
    <lineage>
        <taxon>Bacteria</taxon>
        <taxon>Candidatus Spechtiibacteriota</taxon>
    </lineage>
</organism>
<dbReference type="Pfam" id="PF12826">
    <property type="entry name" value="HHH_2"/>
    <property type="match status" value="1"/>
</dbReference>
<dbReference type="Gene3D" id="3.30.470.30">
    <property type="entry name" value="DNA ligase/mRNA capping enzyme"/>
    <property type="match status" value="1"/>
</dbReference>
<dbReference type="FunFam" id="2.40.50.140:FF:000012">
    <property type="entry name" value="DNA ligase"/>
    <property type="match status" value="1"/>
</dbReference>
<evidence type="ECO:0000256" key="12">
    <source>
        <dbReference type="ARBA" id="ARBA00034005"/>
    </source>
</evidence>
<keyword evidence="8 14" id="KW-0862">Zinc</keyword>
<comment type="caution">
    <text evidence="17">The sequence shown here is derived from an EMBL/GenBank/DDBJ whole genome shotgun (WGS) entry which is preliminary data.</text>
</comment>
<keyword evidence="14" id="KW-0464">Manganese</keyword>
<evidence type="ECO:0000256" key="9">
    <source>
        <dbReference type="ARBA" id="ARBA00022842"/>
    </source>
</evidence>
<dbReference type="InterPro" id="IPR001357">
    <property type="entry name" value="BRCT_dom"/>
</dbReference>
<dbReference type="Proteomes" id="UP000178509">
    <property type="component" value="Unassembled WGS sequence"/>
</dbReference>
<dbReference type="Gene3D" id="3.40.50.10190">
    <property type="entry name" value="BRCT domain"/>
    <property type="match status" value="1"/>
</dbReference>
<feature type="binding site" evidence="14">
    <location>
        <position position="328"/>
    </location>
    <ligand>
        <name>NAD(+)</name>
        <dbReference type="ChEBI" id="CHEBI:57540"/>
    </ligand>
</feature>
<gene>
    <name evidence="14" type="primary">ligA</name>
    <name evidence="17" type="ORF">A3H51_00505</name>
</gene>
<protein>
    <recommendedName>
        <fullName evidence="3 14">DNA ligase</fullName>
        <ecNumber evidence="2 14">6.5.1.2</ecNumber>
    </recommendedName>
    <alternativeName>
        <fullName evidence="14">Polydeoxyribonucleotide synthase [NAD(+)]</fullName>
    </alternativeName>
</protein>
<feature type="active site" description="N6-AMP-lysine intermediate" evidence="14">
    <location>
        <position position="115"/>
    </location>
</feature>
<dbReference type="PROSITE" id="PS50172">
    <property type="entry name" value="BRCT"/>
    <property type="match status" value="1"/>
</dbReference>
<evidence type="ECO:0000256" key="11">
    <source>
        <dbReference type="ARBA" id="ARBA00023204"/>
    </source>
</evidence>
<keyword evidence="7 14" id="KW-0227">DNA damage</keyword>
<dbReference type="InterPro" id="IPR003583">
    <property type="entry name" value="Hlx-hairpin-Hlx_DNA-bd_motif"/>
</dbReference>
<dbReference type="SMART" id="SM00532">
    <property type="entry name" value="LIGANc"/>
    <property type="match status" value="1"/>
</dbReference>
<evidence type="ECO:0000256" key="14">
    <source>
        <dbReference type="HAMAP-Rule" id="MF_01588"/>
    </source>
</evidence>
<evidence type="ECO:0000256" key="8">
    <source>
        <dbReference type="ARBA" id="ARBA00022833"/>
    </source>
</evidence>
<keyword evidence="10 14" id="KW-0520">NAD</keyword>
<dbReference type="GO" id="GO:0003911">
    <property type="term" value="F:DNA ligase (NAD+) activity"/>
    <property type="evidence" value="ECO:0007669"/>
    <property type="project" value="UniProtKB-UniRule"/>
</dbReference>
<reference evidence="17 18" key="1">
    <citation type="journal article" date="2016" name="Nat. Commun.">
        <title>Thousands of microbial genomes shed light on interconnected biogeochemical processes in an aquifer system.</title>
        <authorList>
            <person name="Anantharaman K."/>
            <person name="Brown C.T."/>
            <person name="Hug L.A."/>
            <person name="Sharon I."/>
            <person name="Castelle C.J."/>
            <person name="Probst A.J."/>
            <person name="Thomas B.C."/>
            <person name="Singh A."/>
            <person name="Wilkins M.J."/>
            <person name="Karaoz U."/>
            <person name="Brodie E.L."/>
            <person name="Williams K.H."/>
            <person name="Hubbard S.S."/>
            <person name="Banfield J.F."/>
        </authorList>
    </citation>
    <scope>NUCLEOTIDE SEQUENCE [LARGE SCALE GENOMIC DNA]</scope>
</reference>
<dbReference type="EC" id="6.5.1.2" evidence="2 14"/>
<evidence type="ECO:0000259" key="16">
    <source>
        <dbReference type="PROSITE" id="PS50172"/>
    </source>
</evidence>
<dbReference type="GO" id="GO:0006260">
    <property type="term" value="P:DNA replication"/>
    <property type="evidence" value="ECO:0007669"/>
    <property type="project" value="UniProtKB-KW"/>
</dbReference>
<dbReference type="InterPro" id="IPR012340">
    <property type="entry name" value="NA-bd_OB-fold"/>
</dbReference>
<dbReference type="Pfam" id="PF14520">
    <property type="entry name" value="HHH_5"/>
    <property type="match status" value="1"/>
</dbReference>
<evidence type="ECO:0000256" key="7">
    <source>
        <dbReference type="ARBA" id="ARBA00022763"/>
    </source>
</evidence>
<dbReference type="GO" id="GO:0046872">
    <property type="term" value="F:metal ion binding"/>
    <property type="evidence" value="ECO:0007669"/>
    <property type="project" value="UniProtKB-KW"/>
</dbReference>
<dbReference type="SUPFAM" id="SSF56091">
    <property type="entry name" value="DNA ligase/mRNA capping enzyme, catalytic domain"/>
    <property type="match status" value="1"/>
</dbReference>
<dbReference type="SMART" id="SM00292">
    <property type="entry name" value="BRCT"/>
    <property type="match status" value="1"/>
</dbReference>
<keyword evidence="4 14" id="KW-0436">Ligase</keyword>
<comment type="similarity">
    <text evidence="13 14">Belongs to the NAD-dependent DNA ligase family. LigA subfamily.</text>
</comment>
<dbReference type="Pfam" id="PF01653">
    <property type="entry name" value="DNA_ligase_aden"/>
    <property type="match status" value="1"/>
</dbReference>
<dbReference type="InterPro" id="IPR041663">
    <property type="entry name" value="DisA/LigA_HHH"/>
</dbReference>
<dbReference type="STRING" id="1802164.A3H51_00505"/>
<dbReference type="Pfam" id="PF00533">
    <property type="entry name" value="BRCT"/>
    <property type="match status" value="1"/>
</dbReference>
<comment type="function">
    <text evidence="1 14">DNA ligase that catalyzes the formation of phosphodiester linkages between 5'-phosphoryl and 3'-hydroxyl groups in double-stranded DNA using NAD as a coenzyme and as the energy source for the reaction. It is essential for DNA replication and repair of damaged DNA.</text>
</comment>
<dbReference type="SMART" id="SM00278">
    <property type="entry name" value="HhH1"/>
    <property type="match status" value="3"/>
</dbReference>
<evidence type="ECO:0000256" key="4">
    <source>
        <dbReference type="ARBA" id="ARBA00022598"/>
    </source>
</evidence>
<dbReference type="Pfam" id="PF03120">
    <property type="entry name" value="OB_DNA_ligase"/>
    <property type="match status" value="1"/>
</dbReference>
<comment type="catalytic activity">
    <reaction evidence="12 14 15">
        <text>NAD(+) + (deoxyribonucleotide)n-3'-hydroxyl + 5'-phospho-(deoxyribonucleotide)m = (deoxyribonucleotide)n+m + AMP + beta-nicotinamide D-nucleotide.</text>
        <dbReference type="EC" id="6.5.1.2"/>
    </reaction>
</comment>
<dbReference type="InterPro" id="IPR004149">
    <property type="entry name" value="Znf_DNAligase_C4"/>
</dbReference>
<dbReference type="InterPro" id="IPR010994">
    <property type="entry name" value="RuvA_2-like"/>
</dbReference>
<dbReference type="Gene3D" id="2.40.50.140">
    <property type="entry name" value="Nucleic acid-binding proteins"/>
    <property type="match status" value="1"/>
</dbReference>
<name>A0A1G2HKA6_9BACT</name>
<keyword evidence="5 14" id="KW-0235">DNA replication</keyword>
<feature type="binding site" evidence="14">
    <location>
        <position position="425"/>
    </location>
    <ligand>
        <name>Zn(2+)</name>
        <dbReference type="ChEBI" id="CHEBI:29105"/>
    </ligand>
</feature>
<dbReference type="Gene3D" id="6.20.10.30">
    <property type="match status" value="1"/>
</dbReference>
<feature type="binding site" evidence="14">
    <location>
        <position position="422"/>
    </location>
    <ligand>
        <name>Zn(2+)</name>
        <dbReference type="ChEBI" id="CHEBI:29105"/>
    </ligand>
</feature>
<dbReference type="EMBL" id="MHOJ01000006">
    <property type="protein sequence ID" value="OGZ62916.1"/>
    <property type="molecule type" value="Genomic_DNA"/>
</dbReference>
<dbReference type="PANTHER" id="PTHR23389:SF9">
    <property type="entry name" value="DNA LIGASE"/>
    <property type="match status" value="1"/>
</dbReference>
<dbReference type="CDD" id="cd17748">
    <property type="entry name" value="BRCT_DNA_ligase_like"/>
    <property type="match status" value="1"/>
</dbReference>
<dbReference type="InterPro" id="IPR001679">
    <property type="entry name" value="DNA_ligase"/>
</dbReference>
<dbReference type="InterPro" id="IPR018239">
    <property type="entry name" value="DNA_ligase_AS"/>
</dbReference>
<dbReference type="InterPro" id="IPR013839">
    <property type="entry name" value="DNAligase_adenylation"/>
</dbReference>
<dbReference type="GO" id="GO:0006281">
    <property type="term" value="P:DNA repair"/>
    <property type="evidence" value="ECO:0007669"/>
    <property type="project" value="UniProtKB-KW"/>
</dbReference>
<keyword evidence="11 14" id="KW-0234">DNA repair</keyword>
<keyword evidence="9 14" id="KW-0460">Magnesium</keyword>
<dbReference type="NCBIfam" id="NF005932">
    <property type="entry name" value="PRK07956.1"/>
    <property type="match status" value="1"/>
</dbReference>
<dbReference type="InterPro" id="IPR013840">
    <property type="entry name" value="DNAligase_N"/>
</dbReference>
<sequence>MTKQQIKTRINKLKETINEHRYNYHVLNKSTIPEDVLDSLKHELKQLEDKYPGLVTSDSPTQRVAGEPLKGFKKIEHSQAMLSIEDIFSTEELGNWEVYLKRLTNKNFSYFCEVKVDGLALALRYRNGLLNTAITRGNGQVGEDVTQNAKTMESIPLNLKLFQNLTDIKLQKQLEKTIQNGFIEIRGEVYISKKDFNKLNKERQKVKEESYANPRNLAAGSIRQLDSKITASRPLSFLAYDISANESLNFKTHFQEHITLSALGFRTDPTAQMYKNLNGVVTYWDKIKNKREGIEYQIDGVVVSINENSIFDSLGVAGKSPRAIRAFKFSPKQATTILEDVKMHVGKTGAVTPVAVLKPINIGGVTVSRASLHNFDEINRLDVRIGDTVIIERAGDVIPKIVGVLKKMRPSNTKKIKPPKYCPQCKIELIKKQGEVILRCLNSKCESRKQEHINFFISRSAFDIDGMGPKIVKQLWDNKLISDPVDIFTLKIGDLEQLERFAEKSAQNLIDAIQNSKKIDLHRFIIALNIFHIGEETAIDLAQRFGSINAIQKAAEEDFREIYGIGDVTAKELASWFLKKENQEFIQRLVDAGVKILPPKRRGQKLSGQSFVFTGSMGKFSREQAEAIVRQFGGNSSNSVSKNTDYVIVGENPGSKFEKARELGIKILGEKEFINLIS</sequence>
<dbReference type="GO" id="GO:0003677">
    <property type="term" value="F:DNA binding"/>
    <property type="evidence" value="ECO:0007669"/>
    <property type="project" value="InterPro"/>
</dbReference>
<dbReference type="CDD" id="cd00114">
    <property type="entry name" value="LIGANc"/>
    <property type="match status" value="1"/>
</dbReference>
<dbReference type="FunFam" id="1.10.150.20:FF:000007">
    <property type="entry name" value="DNA ligase"/>
    <property type="match status" value="1"/>
</dbReference>
<dbReference type="SUPFAM" id="SSF52113">
    <property type="entry name" value="BRCT domain"/>
    <property type="match status" value="1"/>
</dbReference>
<dbReference type="AlphaFoldDB" id="A0A1G2HKA6"/>
<evidence type="ECO:0000256" key="6">
    <source>
        <dbReference type="ARBA" id="ARBA00022723"/>
    </source>
</evidence>
<dbReference type="NCBIfam" id="TIGR00575">
    <property type="entry name" value="dnlj"/>
    <property type="match status" value="1"/>
</dbReference>
<evidence type="ECO:0000256" key="5">
    <source>
        <dbReference type="ARBA" id="ARBA00022705"/>
    </source>
</evidence>
<dbReference type="Pfam" id="PF03119">
    <property type="entry name" value="DNA_ligase_ZBD"/>
    <property type="match status" value="1"/>
</dbReference>
<accession>A0A1G2HKA6</accession>
<feature type="binding site" evidence="14">
    <location>
        <position position="113"/>
    </location>
    <ligand>
        <name>NAD(+)</name>
        <dbReference type="ChEBI" id="CHEBI:57540"/>
    </ligand>
</feature>
<evidence type="ECO:0000256" key="2">
    <source>
        <dbReference type="ARBA" id="ARBA00012722"/>
    </source>
</evidence>
<evidence type="ECO:0000313" key="18">
    <source>
        <dbReference type="Proteomes" id="UP000178509"/>
    </source>
</evidence>
<dbReference type="SUPFAM" id="SSF47781">
    <property type="entry name" value="RuvA domain 2-like"/>
    <property type="match status" value="1"/>
</dbReference>